<gene>
    <name evidence="7" type="primary">Gyc32E_6</name>
    <name evidence="7" type="ORF">AVEN_224778_1</name>
</gene>
<dbReference type="GO" id="GO:0005524">
    <property type="term" value="F:ATP binding"/>
    <property type="evidence" value="ECO:0007669"/>
    <property type="project" value="InterPro"/>
</dbReference>
<dbReference type="Gene3D" id="1.10.510.10">
    <property type="entry name" value="Transferase(Phosphotransferase) domain 1"/>
    <property type="match status" value="1"/>
</dbReference>
<dbReference type="InterPro" id="IPR011009">
    <property type="entry name" value="Kinase-like_dom_sf"/>
</dbReference>
<dbReference type="SUPFAM" id="SSF56112">
    <property type="entry name" value="Protein kinase-like (PK-like)"/>
    <property type="match status" value="1"/>
</dbReference>
<keyword evidence="5" id="KW-0141">cGMP biosynthesis</keyword>
<evidence type="ECO:0000313" key="8">
    <source>
        <dbReference type="Proteomes" id="UP000499080"/>
    </source>
</evidence>
<evidence type="ECO:0000256" key="3">
    <source>
        <dbReference type="ARBA" id="ARBA00022741"/>
    </source>
</evidence>
<dbReference type="Pfam" id="PF07714">
    <property type="entry name" value="PK_Tyr_Ser-Thr"/>
    <property type="match status" value="1"/>
</dbReference>
<dbReference type="GO" id="GO:0001653">
    <property type="term" value="F:peptide receptor activity"/>
    <property type="evidence" value="ECO:0007669"/>
    <property type="project" value="TreeGrafter"/>
</dbReference>
<dbReference type="EMBL" id="BGPR01003928">
    <property type="protein sequence ID" value="GBM94022.1"/>
    <property type="molecule type" value="Genomic_DNA"/>
</dbReference>
<proteinExistence type="predicted"/>
<dbReference type="PANTHER" id="PTHR11920">
    <property type="entry name" value="GUANYLYL CYCLASE"/>
    <property type="match status" value="1"/>
</dbReference>
<dbReference type="GO" id="GO:0004016">
    <property type="term" value="F:adenylate cyclase activity"/>
    <property type="evidence" value="ECO:0007669"/>
    <property type="project" value="TreeGrafter"/>
</dbReference>
<keyword evidence="3" id="KW-0547">Nucleotide-binding</keyword>
<dbReference type="InterPro" id="IPR000719">
    <property type="entry name" value="Prot_kinase_dom"/>
</dbReference>
<evidence type="ECO:0000256" key="5">
    <source>
        <dbReference type="ARBA" id="ARBA00023293"/>
    </source>
</evidence>
<dbReference type="GO" id="GO:0004672">
    <property type="term" value="F:protein kinase activity"/>
    <property type="evidence" value="ECO:0007669"/>
    <property type="project" value="InterPro"/>
</dbReference>
<feature type="domain" description="Protein kinase" evidence="6">
    <location>
        <begin position="1"/>
        <end position="135"/>
    </location>
</feature>
<comment type="catalytic activity">
    <reaction evidence="1">
        <text>GTP = 3',5'-cyclic GMP + diphosphate</text>
        <dbReference type="Rhea" id="RHEA:13665"/>
        <dbReference type="ChEBI" id="CHEBI:33019"/>
        <dbReference type="ChEBI" id="CHEBI:37565"/>
        <dbReference type="ChEBI" id="CHEBI:57746"/>
        <dbReference type="EC" id="4.6.1.2"/>
    </reaction>
</comment>
<dbReference type="PROSITE" id="PS50011">
    <property type="entry name" value="PROTEIN_KINASE_DOM"/>
    <property type="match status" value="1"/>
</dbReference>
<evidence type="ECO:0000313" key="7">
    <source>
        <dbReference type="EMBL" id="GBM94022.1"/>
    </source>
</evidence>
<keyword evidence="8" id="KW-1185">Reference proteome</keyword>
<dbReference type="InterPro" id="IPR001245">
    <property type="entry name" value="Ser-Thr/Tyr_kinase_cat_dom"/>
</dbReference>
<name>A0A4Y2JXN4_ARAVE</name>
<evidence type="ECO:0000256" key="4">
    <source>
        <dbReference type="ARBA" id="ARBA00023239"/>
    </source>
</evidence>
<dbReference type="InterPro" id="IPR050401">
    <property type="entry name" value="Cyclic_nucleotide_synthase"/>
</dbReference>
<accession>A0A4Y2JXN4</accession>
<dbReference type="GO" id="GO:0007168">
    <property type="term" value="P:receptor guanylyl cyclase signaling pathway"/>
    <property type="evidence" value="ECO:0007669"/>
    <property type="project" value="TreeGrafter"/>
</dbReference>
<sequence>MTYLHESPLRSHGNLKSSNCLVDSRWVVRISDFGLHELKFGADTGDNEMDFEKQCEKLLWKAPELLRDPSSPTSGTQKGDIYSFGIILYEIISRKGPYGHISMTPSGKGQNDIFILVCCVKHVTHYIAFCPNKLK</sequence>
<dbReference type="PANTHER" id="PTHR11920:SF335">
    <property type="entry name" value="GUANYLATE CYCLASE"/>
    <property type="match status" value="1"/>
</dbReference>
<evidence type="ECO:0000256" key="2">
    <source>
        <dbReference type="ARBA" id="ARBA00012202"/>
    </source>
</evidence>
<evidence type="ECO:0000259" key="6">
    <source>
        <dbReference type="PROSITE" id="PS50011"/>
    </source>
</evidence>
<evidence type="ECO:0000256" key="1">
    <source>
        <dbReference type="ARBA" id="ARBA00001436"/>
    </source>
</evidence>
<dbReference type="OrthoDB" id="1890790at2759"/>
<comment type="caution">
    <text evidence="7">The sequence shown here is derived from an EMBL/GenBank/DDBJ whole genome shotgun (WGS) entry which is preliminary data.</text>
</comment>
<dbReference type="AlphaFoldDB" id="A0A4Y2JXN4"/>
<dbReference type="Proteomes" id="UP000499080">
    <property type="component" value="Unassembled WGS sequence"/>
</dbReference>
<reference evidence="7 8" key="1">
    <citation type="journal article" date="2019" name="Sci. Rep.">
        <title>Orb-weaving spider Araneus ventricosus genome elucidates the spidroin gene catalogue.</title>
        <authorList>
            <person name="Kono N."/>
            <person name="Nakamura H."/>
            <person name="Ohtoshi R."/>
            <person name="Moran D.A.P."/>
            <person name="Shinohara A."/>
            <person name="Yoshida Y."/>
            <person name="Fujiwara M."/>
            <person name="Mori M."/>
            <person name="Tomita M."/>
            <person name="Arakawa K."/>
        </authorList>
    </citation>
    <scope>NUCLEOTIDE SEQUENCE [LARGE SCALE GENOMIC DNA]</scope>
</reference>
<dbReference type="GO" id="GO:0004383">
    <property type="term" value="F:guanylate cyclase activity"/>
    <property type="evidence" value="ECO:0007669"/>
    <property type="project" value="UniProtKB-EC"/>
</dbReference>
<dbReference type="GO" id="GO:0005886">
    <property type="term" value="C:plasma membrane"/>
    <property type="evidence" value="ECO:0007669"/>
    <property type="project" value="TreeGrafter"/>
</dbReference>
<dbReference type="EC" id="4.6.1.2" evidence="2"/>
<organism evidence="7 8">
    <name type="scientific">Araneus ventricosus</name>
    <name type="common">Orbweaver spider</name>
    <name type="synonym">Epeira ventricosa</name>
    <dbReference type="NCBI Taxonomy" id="182803"/>
    <lineage>
        <taxon>Eukaryota</taxon>
        <taxon>Metazoa</taxon>
        <taxon>Ecdysozoa</taxon>
        <taxon>Arthropoda</taxon>
        <taxon>Chelicerata</taxon>
        <taxon>Arachnida</taxon>
        <taxon>Araneae</taxon>
        <taxon>Araneomorphae</taxon>
        <taxon>Entelegynae</taxon>
        <taxon>Araneoidea</taxon>
        <taxon>Araneidae</taxon>
        <taxon>Araneus</taxon>
    </lineage>
</organism>
<keyword evidence="4" id="KW-0456">Lyase</keyword>
<protein>
    <recommendedName>
        <fullName evidence="2">guanylate cyclase</fullName>
        <ecNumber evidence="2">4.6.1.2</ecNumber>
    </recommendedName>
</protein>